<keyword evidence="4" id="KW-1185">Reference proteome</keyword>
<dbReference type="InterPro" id="IPR032033">
    <property type="entry name" value="Cytochrome_P460"/>
</dbReference>
<evidence type="ECO:0000259" key="2">
    <source>
        <dbReference type="Pfam" id="PF16694"/>
    </source>
</evidence>
<gene>
    <name evidence="3" type="ORF">LA76x_3992</name>
</gene>
<accession>A0A0S2FF05</accession>
<dbReference type="Gene3D" id="3.50.70.20">
    <property type="entry name" value="Cytochrome P460"/>
    <property type="match status" value="1"/>
</dbReference>
<dbReference type="CDD" id="cd20752">
    <property type="entry name" value="cyt_c'_beta"/>
    <property type="match status" value="1"/>
</dbReference>
<dbReference type="AlphaFoldDB" id="A0A0S2FF05"/>
<dbReference type="STRING" id="84531.LA76x_3992"/>
<evidence type="ECO:0000256" key="1">
    <source>
        <dbReference type="SAM" id="Phobius"/>
    </source>
</evidence>
<keyword evidence="1" id="KW-1133">Transmembrane helix</keyword>
<dbReference type="PATRIC" id="fig|84531.8.peg.3999"/>
<organism evidence="3 4">
    <name type="scientific">Lysobacter antibioticus</name>
    <dbReference type="NCBI Taxonomy" id="84531"/>
    <lineage>
        <taxon>Bacteria</taxon>
        <taxon>Pseudomonadati</taxon>
        <taxon>Pseudomonadota</taxon>
        <taxon>Gammaproteobacteria</taxon>
        <taxon>Lysobacterales</taxon>
        <taxon>Lysobacteraceae</taxon>
        <taxon>Lysobacter</taxon>
    </lineage>
</organism>
<feature type="transmembrane region" description="Helical" evidence="1">
    <location>
        <begin position="20"/>
        <end position="42"/>
    </location>
</feature>
<keyword evidence="1" id="KW-0812">Transmembrane</keyword>
<proteinExistence type="predicted"/>
<dbReference type="Proteomes" id="UP000060787">
    <property type="component" value="Chromosome"/>
</dbReference>
<name>A0A0S2FF05_LYSAN</name>
<evidence type="ECO:0000313" key="4">
    <source>
        <dbReference type="Proteomes" id="UP000060787"/>
    </source>
</evidence>
<feature type="domain" description="Cytochrome P460" evidence="2">
    <location>
        <begin position="67"/>
        <end position="194"/>
    </location>
</feature>
<keyword evidence="1" id="KW-0472">Membrane</keyword>
<dbReference type="InterPro" id="IPR038142">
    <property type="entry name" value="Cytochrome_P460_sp"/>
</dbReference>
<dbReference type="KEGG" id="lab:LA76x_3992"/>
<reference evidence="3 4" key="1">
    <citation type="journal article" date="2015" name="BMC Genomics">
        <title>Comparative genomics and metabolic profiling of the genus Lysobacter.</title>
        <authorList>
            <person name="de Bruijn I."/>
            <person name="Cheng X."/>
            <person name="de Jager V."/>
            <person name="Exposito R.G."/>
            <person name="Watrous J."/>
            <person name="Patel N."/>
            <person name="Postma J."/>
            <person name="Dorrestein P.C."/>
            <person name="Kobayashi D."/>
            <person name="Raaijmakers J.M."/>
        </authorList>
    </citation>
    <scope>NUCLEOTIDE SEQUENCE [LARGE SCALE GENOMIC DNA]</scope>
    <source>
        <strain evidence="3 4">76</strain>
    </source>
</reference>
<dbReference type="EMBL" id="CP011129">
    <property type="protein sequence ID" value="ALN82108.1"/>
    <property type="molecule type" value="Genomic_DNA"/>
</dbReference>
<dbReference type="Pfam" id="PF16694">
    <property type="entry name" value="Cytochrome_P460"/>
    <property type="match status" value="1"/>
</dbReference>
<sequence length="210" mass="22292">MPCDPAAPHVAAEAWRPNLAALSIAAVALVVASGVLAAGGFAETGPRNAATAATATAASDTQTLLFPVGYSRWTHIKSGLINPGHAAYARFGGLHHIYANATALEGYRSGRFPDGSVLVYDLFEATDKGDATIDQGPRRHIDVMVKDDTRFAATGGWGYAEFAAGERQDRLRPVQRDGCAACHASQKQNDQVFSRWREDSGLEPAPAQQD</sequence>
<protein>
    <submittedName>
        <fullName evidence="3">Putative cytochrome c</fullName>
    </submittedName>
</protein>
<evidence type="ECO:0000313" key="3">
    <source>
        <dbReference type="EMBL" id="ALN82108.1"/>
    </source>
</evidence>